<dbReference type="Proteomes" id="UP000450000">
    <property type="component" value="Unassembled WGS sequence"/>
</dbReference>
<dbReference type="EMBL" id="WBOF01000001">
    <property type="protein sequence ID" value="MQS13436.1"/>
    <property type="molecule type" value="Genomic_DNA"/>
</dbReference>
<comment type="caution">
    <text evidence="2">The sequence shown here is derived from an EMBL/GenBank/DDBJ whole genome shotgun (WGS) entry which is preliminary data.</text>
</comment>
<keyword evidence="1" id="KW-0732">Signal</keyword>
<reference evidence="2 3" key="1">
    <citation type="submission" date="2019-09" db="EMBL/GenBank/DDBJ databases">
        <title>Genome Sequences of Streptomyces kaniharaensis ATCC 21070.</title>
        <authorList>
            <person name="Zhu W."/>
            <person name="De Crecy-Lagard V."/>
            <person name="Richards N.G."/>
        </authorList>
    </citation>
    <scope>NUCLEOTIDE SEQUENCE [LARGE SCALE GENOMIC DNA]</scope>
    <source>
        <strain evidence="2 3">SF-557</strain>
    </source>
</reference>
<feature type="signal peptide" evidence="1">
    <location>
        <begin position="1"/>
        <end position="24"/>
    </location>
</feature>
<dbReference type="AlphaFoldDB" id="A0A6N7KPI7"/>
<evidence type="ECO:0000313" key="2">
    <source>
        <dbReference type="EMBL" id="MQS13436.1"/>
    </source>
</evidence>
<sequence>MRKFAAGIALTTAVTALTGTAASAAPAHATEHARHQRLHAWTLLNDRGTGPTPHERLTTMVDARTTDGHEARGHATVRHAFPDGGVVRVEISIDCLTTGADGAVTVTGPIESIHFTVPPGGTQPAPAPSTWHPETSLTFYPADVTGERRVGWSGANALDYSAPAKATKCGPTAPNTWVIKGGYTLHR</sequence>
<feature type="chain" id="PRO_5026824506" evidence="1">
    <location>
        <begin position="25"/>
        <end position="187"/>
    </location>
</feature>
<organism evidence="2 3">
    <name type="scientific">Streptomyces kaniharaensis</name>
    <dbReference type="NCBI Taxonomy" id="212423"/>
    <lineage>
        <taxon>Bacteria</taxon>
        <taxon>Bacillati</taxon>
        <taxon>Actinomycetota</taxon>
        <taxon>Actinomycetes</taxon>
        <taxon>Kitasatosporales</taxon>
        <taxon>Streptomycetaceae</taxon>
        <taxon>Streptomyces</taxon>
    </lineage>
</organism>
<evidence type="ECO:0000256" key="1">
    <source>
        <dbReference type="SAM" id="SignalP"/>
    </source>
</evidence>
<keyword evidence="3" id="KW-1185">Reference proteome</keyword>
<gene>
    <name evidence="2" type="ORF">F7Q99_14460</name>
</gene>
<dbReference type="OrthoDB" id="4230938at2"/>
<proteinExistence type="predicted"/>
<name>A0A6N7KPI7_9ACTN</name>
<dbReference type="RefSeq" id="WP_153461712.1">
    <property type="nucleotide sequence ID" value="NZ_WBOF01000001.1"/>
</dbReference>
<evidence type="ECO:0000313" key="3">
    <source>
        <dbReference type="Proteomes" id="UP000450000"/>
    </source>
</evidence>
<accession>A0A6N7KPI7</accession>
<protein>
    <submittedName>
        <fullName evidence="2">Uncharacterized protein</fullName>
    </submittedName>
</protein>